<sequence>MATNLIILVAAIVVALIVFRALLSLLKTFLSTAIAIFIVIVILKFFGFSPQDLQRELVNLAHALDHLLPGAK</sequence>
<organism evidence="2 3">
    <name type="scientific">Aetokthonos hydrillicola Thurmond2011</name>
    <dbReference type="NCBI Taxonomy" id="2712845"/>
    <lineage>
        <taxon>Bacteria</taxon>
        <taxon>Bacillati</taxon>
        <taxon>Cyanobacteriota</taxon>
        <taxon>Cyanophyceae</taxon>
        <taxon>Nostocales</taxon>
        <taxon>Hapalosiphonaceae</taxon>
        <taxon>Aetokthonos</taxon>
    </lineage>
</organism>
<dbReference type="EMBL" id="JAALHA020000009">
    <property type="protein sequence ID" value="MDR9896789.1"/>
    <property type="molecule type" value="Genomic_DNA"/>
</dbReference>
<evidence type="ECO:0000313" key="2">
    <source>
        <dbReference type="EMBL" id="MDR9896789.1"/>
    </source>
</evidence>
<dbReference type="AlphaFoldDB" id="A0AAP5I8U1"/>
<keyword evidence="1" id="KW-0812">Transmembrane</keyword>
<dbReference type="RefSeq" id="WP_208340177.1">
    <property type="nucleotide sequence ID" value="NZ_CAWQFN010000605.1"/>
</dbReference>
<name>A0AAP5I8U1_9CYAN</name>
<evidence type="ECO:0000313" key="3">
    <source>
        <dbReference type="Proteomes" id="UP000667802"/>
    </source>
</evidence>
<feature type="transmembrane region" description="Helical" evidence="1">
    <location>
        <begin position="5"/>
        <end position="23"/>
    </location>
</feature>
<keyword evidence="3" id="KW-1185">Reference proteome</keyword>
<evidence type="ECO:0000256" key="1">
    <source>
        <dbReference type="SAM" id="Phobius"/>
    </source>
</evidence>
<keyword evidence="1" id="KW-1133">Transmembrane helix</keyword>
<reference evidence="3" key="1">
    <citation type="journal article" date="2021" name="Science">
        <title>Hunting the eagle killer: A cyanobacterial neurotoxin causes vacuolar myelinopathy.</title>
        <authorList>
            <person name="Breinlinger S."/>
            <person name="Phillips T.J."/>
            <person name="Haram B.N."/>
            <person name="Mares J."/>
            <person name="Martinez Yerena J.A."/>
            <person name="Hrouzek P."/>
            <person name="Sobotka R."/>
            <person name="Henderson W.M."/>
            <person name="Schmieder P."/>
            <person name="Williams S.M."/>
            <person name="Lauderdale J.D."/>
            <person name="Wilde H.D."/>
            <person name="Gerrin W."/>
            <person name="Kust A."/>
            <person name="Washington J.W."/>
            <person name="Wagner C."/>
            <person name="Geier B."/>
            <person name="Liebeke M."/>
            <person name="Enke H."/>
            <person name="Niedermeyer T.H.J."/>
            <person name="Wilde S.B."/>
        </authorList>
    </citation>
    <scope>NUCLEOTIDE SEQUENCE [LARGE SCALE GENOMIC DNA]</scope>
    <source>
        <strain evidence="3">Thurmond2011</strain>
    </source>
</reference>
<feature type="transmembrane region" description="Helical" evidence="1">
    <location>
        <begin position="29"/>
        <end position="47"/>
    </location>
</feature>
<dbReference type="Proteomes" id="UP000667802">
    <property type="component" value="Unassembled WGS sequence"/>
</dbReference>
<comment type="caution">
    <text evidence="2">The sequence shown here is derived from an EMBL/GenBank/DDBJ whole genome shotgun (WGS) entry which is preliminary data.</text>
</comment>
<keyword evidence="1" id="KW-0472">Membrane</keyword>
<gene>
    <name evidence="2" type="ORF">G7B40_019790</name>
</gene>
<accession>A0AAP5I8U1</accession>
<protein>
    <submittedName>
        <fullName evidence="2">Uncharacterized protein</fullName>
    </submittedName>
</protein>
<proteinExistence type="predicted"/>